<feature type="domain" description="NodB homology" evidence="4">
    <location>
        <begin position="119"/>
        <end position="299"/>
    </location>
</feature>
<accession>A0ABY7QDK8</accession>
<keyword evidence="2" id="KW-0378">Hydrolase</keyword>
<dbReference type="CDD" id="cd10917">
    <property type="entry name" value="CE4_NodB_like_6s_7s"/>
    <property type="match status" value="1"/>
</dbReference>
<dbReference type="PANTHER" id="PTHR10587">
    <property type="entry name" value="GLYCOSYL TRANSFERASE-RELATED"/>
    <property type="match status" value="1"/>
</dbReference>
<keyword evidence="6" id="KW-1185">Reference proteome</keyword>
<name>A0ABY7QDK8_9ACTN</name>
<dbReference type="PROSITE" id="PS51677">
    <property type="entry name" value="NODB"/>
    <property type="match status" value="1"/>
</dbReference>
<keyword evidence="1" id="KW-0479">Metal-binding</keyword>
<dbReference type="InterPro" id="IPR011330">
    <property type="entry name" value="Glyco_hydro/deAcase_b/a-brl"/>
</dbReference>
<dbReference type="Proteomes" id="UP001212821">
    <property type="component" value="Chromosome"/>
</dbReference>
<evidence type="ECO:0000256" key="3">
    <source>
        <dbReference type="SAM" id="MobiDB-lite"/>
    </source>
</evidence>
<dbReference type="Pfam" id="PF01522">
    <property type="entry name" value="Polysacc_deac_1"/>
    <property type="match status" value="1"/>
</dbReference>
<feature type="region of interest" description="Disordered" evidence="3">
    <location>
        <begin position="36"/>
        <end position="110"/>
    </location>
</feature>
<evidence type="ECO:0000313" key="5">
    <source>
        <dbReference type="EMBL" id="WBP90216.1"/>
    </source>
</evidence>
<dbReference type="Gene3D" id="3.20.20.370">
    <property type="entry name" value="Glycoside hydrolase/deacetylase"/>
    <property type="match status" value="1"/>
</dbReference>
<dbReference type="InterPro" id="IPR002509">
    <property type="entry name" value="NODB_dom"/>
</dbReference>
<dbReference type="EMBL" id="CP115450">
    <property type="protein sequence ID" value="WBP90216.1"/>
    <property type="molecule type" value="Genomic_DNA"/>
</dbReference>
<sequence length="303" mass="32030">MLSDRQIKSPVASRVTSRRLLLVAAGMSLLGAAAGCKSPWSGDGSSSTNPDAAAGAPEVLLPADGAASPSASASSPVPSPAPPSASATPWADASGVQPVRKALSDAESKPVYELDPAQRVVALTIDDGPDPKYTPAVLDLLQQHGIRATFFLIGENAVEHPALVKEIADRGHHIANHTWTHPDLRHMSESAVRDELERTSDLLQRTAGRLPTWFRAPGGDWSPVSLKVAADLGLRNMAWSVDPRDWARPGTSAITERILKDVRPGSIVLNHDGGGDRSQTVAALKLYLPALIDSGYYFTAPPN</sequence>
<dbReference type="InterPro" id="IPR050248">
    <property type="entry name" value="Polysacc_deacetylase_ArnD"/>
</dbReference>
<proteinExistence type="predicted"/>
<evidence type="ECO:0000256" key="2">
    <source>
        <dbReference type="ARBA" id="ARBA00022801"/>
    </source>
</evidence>
<protein>
    <submittedName>
        <fullName evidence="5">Polysaccharide deacetylase family protein</fullName>
    </submittedName>
</protein>
<evidence type="ECO:0000259" key="4">
    <source>
        <dbReference type="PROSITE" id="PS51677"/>
    </source>
</evidence>
<reference evidence="6" key="1">
    <citation type="submission" date="2022-12" db="EMBL/GenBank/DDBJ databases">
        <authorList>
            <person name="Mo P."/>
        </authorList>
    </citation>
    <scope>NUCLEOTIDE SEQUENCE [LARGE SCALE GENOMIC DNA]</scope>
    <source>
        <strain evidence="6">HUAS 3-15</strain>
    </source>
</reference>
<evidence type="ECO:0000313" key="6">
    <source>
        <dbReference type="Proteomes" id="UP001212821"/>
    </source>
</evidence>
<evidence type="ECO:0000256" key="1">
    <source>
        <dbReference type="ARBA" id="ARBA00022723"/>
    </source>
</evidence>
<dbReference type="PANTHER" id="PTHR10587:SF133">
    <property type="entry name" value="CHITIN DEACETYLASE 1-RELATED"/>
    <property type="match status" value="1"/>
</dbReference>
<feature type="compositionally biased region" description="Low complexity" evidence="3">
    <location>
        <begin position="84"/>
        <end position="94"/>
    </location>
</feature>
<dbReference type="RefSeq" id="WP_270148855.1">
    <property type="nucleotide sequence ID" value="NZ_CP115450.1"/>
</dbReference>
<dbReference type="SUPFAM" id="SSF88713">
    <property type="entry name" value="Glycoside hydrolase/deacetylase"/>
    <property type="match status" value="1"/>
</dbReference>
<organism evidence="5 6">
    <name type="scientific">Kitasatospora cathayae</name>
    <dbReference type="NCBI Taxonomy" id="3004092"/>
    <lineage>
        <taxon>Bacteria</taxon>
        <taxon>Bacillati</taxon>
        <taxon>Actinomycetota</taxon>
        <taxon>Actinomycetes</taxon>
        <taxon>Kitasatosporales</taxon>
        <taxon>Streptomycetaceae</taxon>
        <taxon>Kitasatospora</taxon>
    </lineage>
</organism>
<gene>
    <name evidence="5" type="ORF">O1G21_33065</name>
</gene>
<feature type="compositionally biased region" description="Low complexity" evidence="3">
    <location>
        <begin position="62"/>
        <end position="76"/>
    </location>
</feature>